<name>A0A8S5UKK3_9CAUD</name>
<dbReference type="EMBL" id="BK016098">
    <property type="protein sequence ID" value="DAF94902.1"/>
    <property type="molecule type" value="Genomic_DNA"/>
</dbReference>
<protein>
    <submittedName>
        <fullName evidence="1">Uncharacterized protein</fullName>
    </submittedName>
</protein>
<reference evidence="1" key="1">
    <citation type="journal article" date="2021" name="Proc. Natl. Acad. Sci. U.S.A.">
        <title>A Catalog of Tens of Thousands of Viruses from Human Metagenomes Reveals Hidden Associations with Chronic Diseases.</title>
        <authorList>
            <person name="Tisza M.J."/>
            <person name="Buck C.B."/>
        </authorList>
    </citation>
    <scope>NUCLEOTIDE SEQUENCE</scope>
    <source>
        <strain evidence="1">CtkHJ36</strain>
    </source>
</reference>
<sequence>MNKKGRLIMFSPYYIDSTGKAHTFPDDRALKAGLVRAWRRGDRVFDFRYRLAGSYTNGREYTLKTISQRASGLSVAFSAESALGNEGYCF</sequence>
<proteinExistence type="predicted"/>
<evidence type="ECO:0000313" key="1">
    <source>
        <dbReference type="EMBL" id="DAF94902.1"/>
    </source>
</evidence>
<accession>A0A8S5UKK3</accession>
<organism evidence="1">
    <name type="scientific">Ackermannviridae sp. ctkHJ36</name>
    <dbReference type="NCBI Taxonomy" id="2825754"/>
    <lineage>
        <taxon>Viruses</taxon>
        <taxon>Duplodnaviria</taxon>
        <taxon>Heunggongvirae</taxon>
        <taxon>Uroviricota</taxon>
        <taxon>Caudoviricetes</taxon>
        <taxon>Pantevenvirales</taxon>
        <taxon>Ackermannviridae</taxon>
    </lineage>
</organism>